<evidence type="ECO:0000256" key="3">
    <source>
        <dbReference type="ARBA" id="ARBA00016337"/>
    </source>
</evidence>
<keyword evidence="13" id="KW-0449">Lipoprotein</keyword>
<dbReference type="GO" id="GO:0016740">
    <property type="term" value="F:transferase activity"/>
    <property type="evidence" value="ECO:0007669"/>
    <property type="project" value="UniProtKB-UniRule"/>
</dbReference>
<evidence type="ECO:0000256" key="11">
    <source>
        <dbReference type="PIRNR" id="PIRNR006268"/>
    </source>
</evidence>
<dbReference type="EC" id="2.7.1.180" evidence="2 11"/>
<dbReference type="PANTHER" id="PTHR30040">
    <property type="entry name" value="THIAMINE BIOSYNTHESIS LIPOPROTEIN APBE"/>
    <property type="match status" value="1"/>
</dbReference>
<dbReference type="PIRSF" id="PIRSF006268">
    <property type="entry name" value="ApbE"/>
    <property type="match status" value="1"/>
</dbReference>
<dbReference type="PANTHER" id="PTHR30040:SF2">
    <property type="entry name" value="FAD:PROTEIN FMN TRANSFERASE"/>
    <property type="match status" value="1"/>
</dbReference>
<evidence type="ECO:0000256" key="7">
    <source>
        <dbReference type="ARBA" id="ARBA00022827"/>
    </source>
</evidence>
<keyword evidence="6 11" id="KW-0479">Metal-binding</keyword>
<gene>
    <name evidence="13" type="ORF">SAMN06296416_11097</name>
</gene>
<dbReference type="Proteomes" id="UP000219374">
    <property type="component" value="Unassembled WGS sequence"/>
</dbReference>
<feature type="binding site" evidence="12">
    <location>
        <position position="276"/>
    </location>
    <ligand>
        <name>Mg(2+)</name>
        <dbReference type="ChEBI" id="CHEBI:18420"/>
    </ligand>
</feature>
<feature type="binding site" evidence="12">
    <location>
        <position position="280"/>
    </location>
    <ligand>
        <name>Mg(2+)</name>
        <dbReference type="ChEBI" id="CHEBI:18420"/>
    </ligand>
</feature>
<evidence type="ECO:0000256" key="10">
    <source>
        <dbReference type="ARBA" id="ARBA00048540"/>
    </source>
</evidence>
<evidence type="ECO:0000256" key="8">
    <source>
        <dbReference type="ARBA" id="ARBA00022842"/>
    </source>
</evidence>
<evidence type="ECO:0000313" key="14">
    <source>
        <dbReference type="Proteomes" id="UP000219374"/>
    </source>
</evidence>
<evidence type="ECO:0000256" key="5">
    <source>
        <dbReference type="ARBA" id="ARBA00022679"/>
    </source>
</evidence>
<evidence type="ECO:0000256" key="2">
    <source>
        <dbReference type="ARBA" id="ARBA00011955"/>
    </source>
</evidence>
<dbReference type="Gene3D" id="3.10.520.10">
    <property type="entry name" value="ApbE-like domains"/>
    <property type="match status" value="1"/>
</dbReference>
<accession>A0A286DDC6</accession>
<dbReference type="Pfam" id="PF02424">
    <property type="entry name" value="ApbE"/>
    <property type="match status" value="1"/>
</dbReference>
<feature type="binding site" evidence="12">
    <location>
        <position position="158"/>
    </location>
    <ligand>
        <name>Mg(2+)</name>
        <dbReference type="ChEBI" id="CHEBI:18420"/>
    </ligand>
</feature>
<evidence type="ECO:0000256" key="9">
    <source>
        <dbReference type="ARBA" id="ARBA00031306"/>
    </source>
</evidence>
<comment type="catalytic activity">
    <reaction evidence="10 11">
        <text>L-threonyl-[protein] + FAD = FMN-L-threonyl-[protein] + AMP + H(+)</text>
        <dbReference type="Rhea" id="RHEA:36847"/>
        <dbReference type="Rhea" id="RHEA-COMP:11060"/>
        <dbReference type="Rhea" id="RHEA-COMP:11061"/>
        <dbReference type="ChEBI" id="CHEBI:15378"/>
        <dbReference type="ChEBI" id="CHEBI:30013"/>
        <dbReference type="ChEBI" id="CHEBI:57692"/>
        <dbReference type="ChEBI" id="CHEBI:74257"/>
        <dbReference type="ChEBI" id="CHEBI:456215"/>
        <dbReference type="EC" id="2.7.1.180"/>
    </reaction>
</comment>
<evidence type="ECO:0000256" key="4">
    <source>
        <dbReference type="ARBA" id="ARBA00022630"/>
    </source>
</evidence>
<dbReference type="RefSeq" id="WP_097123225.1">
    <property type="nucleotide sequence ID" value="NZ_OCND01000010.1"/>
</dbReference>
<dbReference type="InterPro" id="IPR024932">
    <property type="entry name" value="ApbE"/>
</dbReference>
<dbReference type="SUPFAM" id="SSF143631">
    <property type="entry name" value="ApbE-like"/>
    <property type="match status" value="1"/>
</dbReference>
<dbReference type="OrthoDB" id="9778595at2"/>
<keyword evidence="5 11" id="KW-0808">Transferase</keyword>
<evidence type="ECO:0000256" key="1">
    <source>
        <dbReference type="ARBA" id="ARBA00008282"/>
    </source>
</evidence>
<dbReference type="EMBL" id="OCND01000010">
    <property type="protein sequence ID" value="SOD56651.1"/>
    <property type="molecule type" value="Genomic_DNA"/>
</dbReference>
<evidence type="ECO:0000256" key="6">
    <source>
        <dbReference type="ARBA" id="ARBA00022723"/>
    </source>
</evidence>
<dbReference type="GO" id="GO:0046872">
    <property type="term" value="F:metal ion binding"/>
    <property type="evidence" value="ECO:0007669"/>
    <property type="project" value="UniProtKB-UniRule"/>
</dbReference>
<reference evidence="13 14" key="1">
    <citation type="submission" date="2017-09" db="EMBL/GenBank/DDBJ databases">
        <authorList>
            <person name="Ehlers B."/>
            <person name="Leendertz F.H."/>
        </authorList>
    </citation>
    <scope>NUCLEOTIDE SEQUENCE [LARGE SCALE GENOMIC DNA]</scope>
    <source>
        <strain evidence="13 14">CGMCC 1.10978</strain>
    </source>
</reference>
<comment type="similarity">
    <text evidence="1 11">Belongs to the ApbE family.</text>
</comment>
<keyword evidence="14" id="KW-1185">Reference proteome</keyword>
<proteinExistence type="inferred from homology"/>
<name>A0A286DDC6_9GAMM</name>
<sequence length="327" mass="35115">MNANHTNQAIAALGGETMGTTWSARLVVSPRADLHALHAGIQAQLDRVVAQMSTWRADSDISRFNASAVGRWQALPQEFFTVLSCALEIARDSGGAFDPTLGPLVDLWGFGPARSARRVPDAATLAAVRQRCGWQRVLVQSPPPRLRQPGGLHLDLSAIAKGYGVDLVVGHLRDRGIASALVEVGGELYGYGRKPDGGPWRVLVESSPDEEATDEDFEPRVLALEGFAVATSGDRWHRFEQQGHRYAHTLDPRSGQPVEHAPAAVTVVADSAMRADAWATALTVLGPQQGLQLAETRQLAARFALRTDTGIEEMATSSFHAHLAAAT</sequence>
<dbReference type="InterPro" id="IPR003374">
    <property type="entry name" value="ApbE-like_sf"/>
</dbReference>
<evidence type="ECO:0000313" key="13">
    <source>
        <dbReference type="EMBL" id="SOD56651.1"/>
    </source>
</evidence>
<comment type="cofactor">
    <cofactor evidence="12">
        <name>Mg(2+)</name>
        <dbReference type="ChEBI" id="CHEBI:18420"/>
    </cofactor>
    <cofactor evidence="12">
        <name>Mn(2+)</name>
        <dbReference type="ChEBI" id="CHEBI:29035"/>
    </cofactor>
    <text evidence="12">Magnesium. Can also use manganese.</text>
</comment>
<keyword evidence="8 11" id="KW-0460">Magnesium</keyword>
<evidence type="ECO:0000256" key="12">
    <source>
        <dbReference type="PIRSR" id="PIRSR006268-2"/>
    </source>
</evidence>
<dbReference type="AlphaFoldDB" id="A0A286DDC6"/>
<organism evidence="13 14">
    <name type="scientific">Pseudoxanthomonas wuyuanensis</name>
    <dbReference type="NCBI Taxonomy" id="1073196"/>
    <lineage>
        <taxon>Bacteria</taxon>
        <taxon>Pseudomonadati</taxon>
        <taxon>Pseudomonadota</taxon>
        <taxon>Gammaproteobacteria</taxon>
        <taxon>Lysobacterales</taxon>
        <taxon>Lysobacteraceae</taxon>
        <taxon>Pseudoxanthomonas</taxon>
    </lineage>
</organism>
<keyword evidence="7 11" id="KW-0274">FAD</keyword>
<protein>
    <recommendedName>
        <fullName evidence="3 11">FAD:protein FMN transferase</fullName>
        <ecNumber evidence="2 11">2.7.1.180</ecNumber>
    </recommendedName>
    <alternativeName>
        <fullName evidence="9 11">Flavin transferase</fullName>
    </alternativeName>
</protein>
<keyword evidence="4 11" id="KW-0285">Flavoprotein</keyword>